<accession>A0ABS8WIH2</accession>
<dbReference type="EMBL" id="JACEIK010007163">
    <property type="protein sequence ID" value="MCE3049814.1"/>
    <property type="molecule type" value="Genomic_DNA"/>
</dbReference>
<reference evidence="1 2" key="1">
    <citation type="journal article" date="2021" name="BMC Genomics">
        <title>Datura genome reveals duplications of psychoactive alkaloid biosynthetic genes and high mutation rate following tissue culture.</title>
        <authorList>
            <person name="Rajewski A."/>
            <person name="Carter-House D."/>
            <person name="Stajich J."/>
            <person name="Litt A."/>
        </authorList>
    </citation>
    <scope>NUCLEOTIDE SEQUENCE [LARGE SCALE GENOMIC DNA]</scope>
    <source>
        <strain evidence="1">AR-01</strain>
    </source>
</reference>
<evidence type="ECO:0000313" key="1">
    <source>
        <dbReference type="EMBL" id="MCE3049814.1"/>
    </source>
</evidence>
<organism evidence="1 2">
    <name type="scientific">Datura stramonium</name>
    <name type="common">Jimsonweed</name>
    <name type="synonym">Common thornapple</name>
    <dbReference type="NCBI Taxonomy" id="4076"/>
    <lineage>
        <taxon>Eukaryota</taxon>
        <taxon>Viridiplantae</taxon>
        <taxon>Streptophyta</taxon>
        <taxon>Embryophyta</taxon>
        <taxon>Tracheophyta</taxon>
        <taxon>Spermatophyta</taxon>
        <taxon>Magnoliopsida</taxon>
        <taxon>eudicotyledons</taxon>
        <taxon>Gunneridae</taxon>
        <taxon>Pentapetalae</taxon>
        <taxon>asterids</taxon>
        <taxon>lamiids</taxon>
        <taxon>Solanales</taxon>
        <taxon>Solanaceae</taxon>
        <taxon>Solanoideae</taxon>
        <taxon>Datureae</taxon>
        <taxon>Datura</taxon>
    </lineage>
</organism>
<sequence length="127" mass="14823">MSSSKWNSTGKAIMTNTNMQDLTSEEAHPISQLFFGLDNMEAYYFSFKEKRSITAEAQFEVESFKDDFPNIYNHIDIQNCGPFTIPVGSYFPELVWEFCTSYRVWQSTLKKKGRVDTMPCLQSVWMR</sequence>
<gene>
    <name evidence="1" type="ORF">HAX54_045841</name>
</gene>
<dbReference type="Proteomes" id="UP000823775">
    <property type="component" value="Unassembled WGS sequence"/>
</dbReference>
<name>A0ABS8WIH2_DATST</name>
<proteinExistence type="predicted"/>
<keyword evidence="2" id="KW-1185">Reference proteome</keyword>
<protein>
    <submittedName>
        <fullName evidence="1">Uncharacterized protein</fullName>
    </submittedName>
</protein>
<evidence type="ECO:0000313" key="2">
    <source>
        <dbReference type="Proteomes" id="UP000823775"/>
    </source>
</evidence>
<comment type="caution">
    <text evidence="1">The sequence shown here is derived from an EMBL/GenBank/DDBJ whole genome shotgun (WGS) entry which is preliminary data.</text>
</comment>